<dbReference type="Proteomes" id="UP001346149">
    <property type="component" value="Unassembled WGS sequence"/>
</dbReference>
<proteinExistence type="predicted"/>
<evidence type="ECO:0000313" key="2">
    <source>
        <dbReference type="Proteomes" id="UP001346149"/>
    </source>
</evidence>
<organism evidence="1 2">
    <name type="scientific">Trapa natans</name>
    <name type="common">Water chestnut</name>
    <dbReference type="NCBI Taxonomy" id="22666"/>
    <lineage>
        <taxon>Eukaryota</taxon>
        <taxon>Viridiplantae</taxon>
        <taxon>Streptophyta</taxon>
        <taxon>Embryophyta</taxon>
        <taxon>Tracheophyta</taxon>
        <taxon>Spermatophyta</taxon>
        <taxon>Magnoliopsida</taxon>
        <taxon>eudicotyledons</taxon>
        <taxon>Gunneridae</taxon>
        <taxon>Pentapetalae</taxon>
        <taxon>rosids</taxon>
        <taxon>malvids</taxon>
        <taxon>Myrtales</taxon>
        <taxon>Lythraceae</taxon>
        <taxon>Trapa</taxon>
    </lineage>
</organism>
<name>A0AAN7QT32_TRANT</name>
<comment type="caution">
    <text evidence="1">The sequence shown here is derived from an EMBL/GenBank/DDBJ whole genome shotgun (WGS) entry which is preliminary data.</text>
</comment>
<dbReference type="PANTHER" id="PTHR46996">
    <property type="entry name" value="OS05G0488500 PROTEIN"/>
    <property type="match status" value="1"/>
</dbReference>
<dbReference type="AlphaFoldDB" id="A0AAN7QT32"/>
<accession>A0AAN7QT32</accession>
<dbReference type="PANTHER" id="PTHR46996:SF4">
    <property type="entry name" value="RIBOSOMAL PROTEIN L34E SUPERFAMILY PROTEIN"/>
    <property type="match status" value="1"/>
</dbReference>
<protein>
    <submittedName>
        <fullName evidence="1">Uncharacterized protein</fullName>
    </submittedName>
</protein>
<sequence length="71" mass="7853">MDDNVTRNQNCRGLRKALEFDIQVETKALKGSNLTQEGSSSGLLLQLPKDHCRELKAGLKKMATPNGRDVI</sequence>
<gene>
    <name evidence="1" type="ORF">SAY86_006137</name>
</gene>
<reference evidence="1 2" key="1">
    <citation type="journal article" date="2023" name="Hortic Res">
        <title>Pangenome of water caltrop reveals structural variations and asymmetric subgenome divergence after allopolyploidization.</title>
        <authorList>
            <person name="Zhang X."/>
            <person name="Chen Y."/>
            <person name="Wang L."/>
            <person name="Yuan Y."/>
            <person name="Fang M."/>
            <person name="Shi L."/>
            <person name="Lu R."/>
            <person name="Comes H.P."/>
            <person name="Ma Y."/>
            <person name="Chen Y."/>
            <person name="Huang G."/>
            <person name="Zhou Y."/>
            <person name="Zheng Z."/>
            <person name="Qiu Y."/>
        </authorList>
    </citation>
    <scope>NUCLEOTIDE SEQUENCE [LARGE SCALE GENOMIC DNA]</scope>
    <source>
        <strain evidence="1">F231</strain>
    </source>
</reference>
<dbReference type="EMBL" id="JAXQNO010000017">
    <property type="protein sequence ID" value="KAK4778609.1"/>
    <property type="molecule type" value="Genomic_DNA"/>
</dbReference>
<keyword evidence="2" id="KW-1185">Reference proteome</keyword>
<evidence type="ECO:0000313" key="1">
    <source>
        <dbReference type="EMBL" id="KAK4778609.1"/>
    </source>
</evidence>